<sequence>MAVLRTVRWGVPMKNEGSRRRKSRDWEDVEMEEQEQEQIKWEEPKWQRRLDENGVVHLWIELPGVKKEDLSLEVKDGCLSVTGERSKRRKVQLMEGEVVVEDGDELCAEGGRPDTDGSPIKKGKSSEPMVKSEEREKGTKEKEKSVPSPTEKTYHAIIKLGKLADTSKINATLRHGLLTLTVPQVRPTPIQIPIS</sequence>
<dbReference type="Gene3D" id="2.60.40.790">
    <property type="match status" value="1"/>
</dbReference>
<proteinExistence type="inferred from homology"/>
<feature type="compositionally biased region" description="Basic and acidic residues" evidence="3">
    <location>
        <begin position="130"/>
        <end position="145"/>
    </location>
</feature>
<reference evidence="5" key="1">
    <citation type="submission" date="2021-01" db="EMBL/GenBank/DDBJ databases">
        <authorList>
            <person name="Corre E."/>
            <person name="Pelletier E."/>
            <person name="Niang G."/>
            <person name="Scheremetjew M."/>
            <person name="Finn R."/>
            <person name="Kale V."/>
            <person name="Holt S."/>
            <person name="Cochrane G."/>
            <person name="Meng A."/>
            <person name="Brown T."/>
            <person name="Cohen L."/>
        </authorList>
    </citation>
    <scope>NUCLEOTIDE SEQUENCE</scope>
    <source>
        <strain evidence="5">SAG 36.94</strain>
    </source>
</reference>
<evidence type="ECO:0000259" key="4">
    <source>
        <dbReference type="PROSITE" id="PS01031"/>
    </source>
</evidence>
<organism evidence="5">
    <name type="scientific">Compsopogon caeruleus</name>
    <dbReference type="NCBI Taxonomy" id="31354"/>
    <lineage>
        <taxon>Eukaryota</taxon>
        <taxon>Rhodophyta</taxon>
        <taxon>Compsopogonophyceae</taxon>
        <taxon>Compsopogonales</taxon>
        <taxon>Compsopogonaceae</taxon>
        <taxon>Compsopogon</taxon>
    </lineage>
</organism>
<evidence type="ECO:0000256" key="3">
    <source>
        <dbReference type="SAM" id="MobiDB-lite"/>
    </source>
</evidence>
<dbReference type="InterPro" id="IPR002068">
    <property type="entry name" value="A-crystallin/Hsp20_dom"/>
</dbReference>
<dbReference type="InterPro" id="IPR008978">
    <property type="entry name" value="HSP20-like_chaperone"/>
</dbReference>
<evidence type="ECO:0000313" key="5">
    <source>
        <dbReference type="EMBL" id="CAD9236233.1"/>
    </source>
</evidence>
<gene>
    <name evidence="5" type="ORF">CCAE0312_LOCUS8326</name>
</gene>
<name>A0A7S1TGR7_9RHOD</name>
<evidence type="ECO:0000256" key="2">
    <source>
        <dbReference type="RuleBase" id="RU003616"/>
    </source>
</evidence>
<protein>
    <recommendedName>
        <fullName evidence="4">SHSP domain-containing protein</fullName>
    </recommendedName>
</protein>
<dbReference type="Pfam" id="PF00011">
    <property type="entry name" value="HSP20"/>
    <property type="match status" value="1"/>
</dbReference>
<feature type="region of interest" description="Disordered" evidence="3">
    <location>
        <begin position="106"/>
        <end position="152"/>
    </location>
</feature>
<accession>A0A7S1TGR7</accession>
<evidence type="ECO:0000256" key="1">
    <source>
        <dbReference type="PROSITE-ProRule" id="PRU00285"/>
    </source>
</evidence>
<dbReference type="EMBL" id="HBGH01014940">
    <property type="protein sequence ID" value="CAD9236233.1"/>
    <property type="molecule type" value="Transcribed_RNA"/>
</dbReference>
<dbReference type="CDD" id="cd06464">
    <property type="entry name" value="ACD_sHsps-like"/>
    <property type="match status" value="1"/>
</dbReference>
<dbReference type="SUPFAM" id="SSF49764">
    <property type="entry name" value="HSP20-like chaperones"/>
    <property type="match status" value="1"/>
</dbReference>
<feature type="domain" description="SHSP" evidence="4">
    <location>
        <begin position="37"/>
        <end position="195"/>
    </location>
</feature>
<dbReference type="PROSITE" id="PS01031">
    <property type="entry name" value="SHSP"/>
    <property type="match status" value="1"/>
</dbReference>
<comment type="similarity">
    <text evidence="1 2">Belongs to the small heat shock protein (HSP20) family.</text>
</comment>
<dbReference type="AlphaFoldDB" id="A0A7S1TGR7"/>